<gene>
    <name evidence="1" type="ORF">GCM10008955_30760</name>
</gene>
<dbReference type="EMBL" id="BMPP01000014">
    <property type="protein sequence ID" value="GGK34617.1"/>
    <property type="molecule type" value="Genomic_DNA"/>
</dbReference>
<dbReference type="Proteomes" id="UP000647587">
    <property type="component" value="Unassembled WGS sequence"/>
</dbReference>
<name>A0ABQ2F0F4_9DEIO</name>
<organism evidence="1 2">
    <name type="scientific">Deinococcus malanensis</name>
    <dbReference type="NCBI Taxonomy" id="1706855"/>
    <lineage>
        <taxon>Bacteria</taxon>
        <taxon>Thermotogati</taxon>
        <taxon>Deinococcota</taxon>
        <taxon>Deinococci</taxon>
        <taxon>Deinococcales</taxon>
        <taxon>Deinococcaceae</taxon>
        <taxon>Deinococcus</taxon>
    </lineage>
</organism>
<comment type="caution">
    <text evidence="1">The sequence shown here is derived from an EMBL/GenBank/DDBJ whole genome shotgun (WGS) entry which is preliminary data.</text>
</comment>
<reference evidence="2" key="1">
    <citation type="journal article" date="2019" name="Int. J. Syst. Evol. Microbiol.">
        <title>The Global Catalogue of Microorganisms (GCM) 10K type strain sequencing project: providing services to taxonomists for standard genome sequencing and annotation.</title>
        <authorList>
            <consortium name="The Broad Institute Genomics Platform"/>
            <consortium name="The Broad Institute Genome Sequencing Center for Infectious Disease"/>
            <person name="Wu L."/>
            <person name="Ma J."/>
        </authorList>
    </citation>
    <scope>NUCLEOTIDE SEQUENCE [LARGE SCALE GENOMIC DNA]</scope>
    <source>
        <strain evidence="2">JCM 30331</strain>
    </source>
</reference>
<proteinExistence type="predicted"/>
<evidence type="ECO:0000313" key="1">
    <source>
        <dbReference type="EMBL" id="GGK34617.1"/>
    </source>
</evidence>
<sequence length="65" mass="7201">MIEVNCTWIPGTLDMLHLRAGDRLGRLSIGELRRRFGLRAINALYLSGRFQTMADPSDLAGLALS</sequence>
<keyword evidence="2" id="KW-1185">Reference proteome</keyword>
<protein>
    <submittedName>
        <fullName evidence="1">Uncharacterized protein</fullName>
    </submittedName>
</protein>
<evidence type="ECO:0000313" key="2">
    <source>
        <dbReference type="Proteomes" id="UP000647587"/>
    </source>
</evidence>
<dbReference type="RefSeq" id="WP_189010361.1">
    <property type="nucleotide sequence ID" value="NZ_BMPP01000014.1"/>
</dbReference>
<accession>A0ABQ2F0F4</accession>